<gene>
    <name evidence="11" type="primary">dnaE</name>
    <name evidence="11" type="ORF">H9641_11985</name>
</gene>
<evidence type="ECO:0000256" key="1">
    <source>
        <dbReference type="ARBA" id="ARBA00004496"/>
    </source>
</evidence>
<dbReference type="RefSeq" id="WP_191804038.1">
    <property type="nucleotide sequence ID" value="NZ_JACSQF010000011.1"/>
</dbReference>
<reference evidence="11 12" key="1">
    <citation type="submission" date="2020-08" db="EMBL/GenBank/DDBJ databases">
        <title>A Genomic Blueprint of the Chicken Gut Microbiome.</title>
        <authorList>
            <person name="Gilroy R."/>
            <person name="Ravi A."/>
            <person name="Getino M."/>
            <person name="Pursley I."/>
            <person name="Horton D.L."/>
            <person name="Alikhan N.-F."/>
            <person name="Baker D."/>
            <person name="Gharbi K."/>
            <person name="Hall N."/>
            <person name="Watson M."/>
            <person name="Adriaenssens E.M."/>
            <person name="Foster-Nyarko E."/>
            <person name="Jarju S."/>
            <person name="Secka A."/>
            <person name="Antonio M."/>
            <person name="Oren A."/>
            <person name="Chaudhuri R."/>
            <person name="La Ragione R.M."/>
            <person name="Hildebrand F."/>
            <person name="Pallen M.J."/>
        </authorList>
    </citation>
    <scope>NUCLEOTIDE SEQUENCE [LARGE SCALE GENOMIC DNA]</scope>
    <source>
        <strain evidence="11 12">Sa2CUA9</strain>
    </source>
</reference>
<dbReference type="SUPFAM" id="SSF89550">
    <property type="entry name" value="PHP domain-like"/>
    <property type="match status" value="1"/>
</dbReference>
<evidence type="ECO:0000256" key="3">
    <source>
        <dbReference type="ARBA" id="ARBA00012417"/>
    </source>
</evidence>
<dbReference type="NCBIfam" id="NF004226">
    <property type="entry name" value="PRK05673.1"/>
    <property type="match status" value="1"/>
</dbReference>
<dbReference type="InterPro" id="IPR004365">
    <property type="entry name" value="NA-bd_OB_tRNA"/>
</dbReference>
<dbReference type="NCBIfam" id="TIGR00594">
    <property type="entry name" value="polc"/>
    <property type="match status" value="1"/>
</dbReference>
<accession>A0ABR8U073</accession>
<evidence type="ECO:0000256" key="9">
    <source>
        <dbReference type="ARBA" id="ARBA00049244"/>
    </source>
</evidence>
<sequence length="1185" mass="131211">MPSAATPGSTQKSDDFVHLHVHTEYSMLDGAARLGDLFEETARLGQKAIATTDHGYIFGAFDFWSKATQAGIKPIIGVEAYVTPGTSRFDQTRVRFGEKGQESDDVSARGAYTHLTMWARNNEGLHNLFRASSLASLDGQMGKWPRMDRDLLERYGKGMIASSGCPSGEIQTKLRLGQWDAAVQAAGELQDVFGKENFYIELMDHGLDIERRVIKDLLRLSETIGAPLVATNDLHYVKKEDSHSQEALLCINSGSTLADPDRFKFDGDGYYVKSAAEMRHIWKELPEACDNTLLIAEQCEVSFDTSANYMPNYPCPPGEDETSWFIKEVEKGLHYRYPDGISDAVRKQAEYETQVIVQMGFPGYFLVVADFINWAKDNGIRVGPGRGSGAGSMAAYAMRITDLDPLQHGLIFERFLNPDRVSMPDFDVDFDERRRGEVIRYVTEKYGEDRVAQIVTYGTIKAKQALKDSSRLLGFPFAMGEKLTKAMPPAIMGKDISLTGIFNPDDKRYNEADEFRQIHAADPDAQRVVELAKGIEGLKRQWGVHAAGVIMSSEPLIDIIPIMRRLQDGAVITQFDYPTCEGLGLIKMDFLGLRNLTILDDALENIVMNGKDPVELESLTLDDPKTYDLLGRGDTLGVFQLDGGGMRTLLKLMRPDNFEDISAVGALYRPGPMGANSHTNYALRKNGMQEVTPIHPELEEALEDILGTTYGLIVYQEQVMAIAQKVAGYSLGQADILRRAMGKKKKSELDKQFEGFSNGMKERGYSMAAVKTLWDILLPFSDYAFNKAHSAAYGVVSYWTAYLKANYPTEYMAALLTSVRDDKDKSALYLNECRRMGITVLPPDVNSSSANFTAVGKDIRFGLTAVRNVGANVVDAIVATREDKGRFGSFTDFLDKVPAVVCNKRTIESLIKAGAFDSLDHARRALLVVHEQAVDSVISVKREEAKGQFDLFADLGAEDPAMSFSVDVPDIPDWDKKQRLAFEREMLGLYVSDHPLSGLEHVLTRAADTSIAALMADEARPDGSTVVIAGLITSLQRKMSKNGNPWAAVTIEDLEGGVEVMFFGETYLAYSTILAEDQVVVLRGRVRRRDETMQLQAMEVSLPDISTVAETPVLVSLPESRCTQPVVERLREILSTHPGVTEVHLKLTSPGRTKVMRLEDTLRVEKSPALYGDLKALLGPSCLTV</sequence>
<dbReference type="InterPro" id="IPR041931">
    <property type="entry name" value="DNA_pol3_alpha_thumb_dom"/>
</dbReference>
<dbReference type="InterPro" id="IPR003141">
    <property type="entry name" value="Pol/His_phosphatase_N"/>
</dbReference>
<dbReference type="InterPro" id="IPR004013">
    <property type="entry name" value="PHP_dom"/>
</dbReference>
<keyword evidence="7" id="KW-0235">DNA replication</keyword>
<keyword evidence="12" id="KW-1185">Reference proteome</keyword>
<dbReference type="Gene3D" id="1.10.10.1600">
    <property type="entry name" value="Bacterial DNA polymerase III alpha subunit, thumb domain"/>
    <property type="match status" value="1"/>
</dbReference>
<evidence type="ECO:0000256" key="4">
    <source>
        <dbReference type="ARBA" id="ARBA00019114"/>
    </source>
</evidence>
<dbReference type="Proteomes" id="UP000655570">
    <property type="component" value="Unassembled WGS sequence"/>
</dbReference>
<dbReference type="CDD" id="cd04485">
    <property type="entry name" value="DnaE_OBF"/>
    <property type="match status" value="1"/>
</dbReference>
<protein>
    <recommendedName>
        <fullName evidence="4">DNA polymerase III subunit alpha</fullName>
        <ecNumber evidence="3">2.7.7.7</ecNumber>
    </recommendedName>
</protein>
<dbReference type="SMART" id="SM00481">
    <property type="entry name" value="POLIIIAc"/>
    <property type="match status" value="1"/>
</dbReference>
<dbReference type="Pfam" id="PF17657">
    <property type="entry name" value="DNA_pol3_finger"/>
    <property type="match status" value="1"/>
</dbReference>
<keyword evidence="5 11" id="KW-0808">Transferase</keyword>
<keyword evidence="6 11" id="KW-0548">Nucleotidyltransferase</keyword>
<dbReference type="InterPro" id="IPR029460">
    <property type="entry name" value="DNAPol_HHH"/>
</dbReference>
<dbReference type="InterPro" id="IPR016195">
    <property type="entry name" value="Pol/histidinol_Pase-like"/>
</dbReference>
<dbReference type="Gene3D" id="2.40.50.140">
    <property type="entry name" value="Nucleic acid-binding proteins"/>
    <property type="match status" value="1"/>
</dbReference>
<dbReference type="Pfam" id="PF01336">
    <property type="entry name" value="tRNA_anti-codon"/>
    <property type="match status" value="1"/>
</dbReference>
<dbReference type="PANTHER" id="PTHR32294">
    <property type="entry name" value="DNA POLYMERASE III SUBUNIT ALPHA"/>
    <property type="match status" value="1"/>
</dbReference>
<evidence type="ECO:0000259" key="10">
    <source>
        <dbReference type="SMART" id="SM00481"/>
    </source>
</evidence>
<dbReference type="CDD" id="cd12113">
    <property type="entry name" value="PHP_PolIIIA_DnaE3"/>
    <property type="match status" value="1"/>
</dbReference>
<comment type="similarity">
    <text evidence="2">Belongs to the DNA polymerase type-C family. DnaE subfamily.</text>
</comment>
<dbReference type="Gene3D" id="1.10.150.870">
    <property type="match status" value="1"/>
</dbReference>
<dbReference type="InterPro" id="IPR040982">
    <property type="entry name" value="DNA_pol3_finger"/>
</dbReference>
<evidence type="ECO:0000313" key="12">
    <source>
        <dbReference type="Proteomes" id="UP000655570"/>
    </source>
</evidence>
<dbReference type="InterPro" id="IPR004805">
    <property type="entry name" value="DnaE2/DnaE/PolC"/>
</dbReference>
<dbReference type="EC" id="2.7.7.7" evidence="3"/>
<proteinExistence type="inferred from homology"/>
<dbReference type="Pfam" id="PF02811">
    <property type="entry name" value="PHP"/>
    <property type="match status" value="1"/>
</dbReference>
<dbReference type="PANTHER" id="PTHR32294:SF0">
    <property type="entry name" value="DNA POLYMERASE III SUBUNIT ALPHA"/>
    <property type="match status" value="1"/>
</dbReference>
<evidence type="ECO:0000313" key="11">
    <source>
        <dbReference type="EMBL" id="MBD7981430.1"/>
    </source>
</evidence>
<dbReference type="GO" id="GO:0003887">
    <property type="term" value="F:DNA-directed DNA polymerase activity"/>
    <property type="evidence" value="ECO:0007669"/>
    <property type="project" value="UniProtKB-EC"/>
</dbReference>
<comment type="caution">
    <text evidence="11">The sequence shown here is derived from an EMBL/GenBank/DDBJ whole genome shotgun (WGS) entry which is preliminary data.</text>
</comment>
<dbReference type="Pfam" id="PF14579">
    <property type="entry name" value="HHH_6"/>
    <property type="match status" value="1"/>
</dbReference>
<evidence type="ECO:0000256" key="8">
    <source>
        <dbReference type="ARBA" id="ARBA00022932"/>
    </source>
</evidence>
<feature type="domain" description="Polymerase/histidinol phosphatase N-terminal" evidence="10">
    <location>
        <begin position="17"/>
        <end position="84"/>
    </location>
</feature>
<evidence type="ECO:0000256" key="6">
    <source>
        <dbReference type="ARBA" id="ARBA00022695"/>
    </source>
</evidence>
<dbReference type="EMBL" id="JACSQF010000011">
    <property type="protein sequence ID" value="MBD7981430.1"/>
    <property type="molecule type" value="Genomic_DNA"/>
</dbReference>
<dbReference type="InterPro" id="IPR012340">
    <property type="entry name" value="NA-bd_OB-fold"/>
</dbReference>
<name>A0ABR8U073_9CELL</name>
<organism evidence="11 12">
    <name type="scientific">Oerskovia merdavium</name>
    <dbReference type="NCBI Taxonomy" id="2762227"/>
    <lineage>
        <taxon>Bacteria</taxon>
        <taxon>Bacillati</taxon>
        <taxon>Actinomycetota</taxon>
        <taxon>Actinomycetes</taxon>
        <taxon>Micrococcales</taxon>
        <taxon>Cellulomonadaceae</taxon>
        <taxon>Oerskovia</taxon>
    </lineage>
</organism>
<evidence type="ECO:0000256" key="7">
    <source>
        <dbReference type="ARBA" id="ARBA00022705"/>
    </source>
</evidence>
<dbReference type="InterPro" id="IPR011708">
    <property type="entry name" value="DNA_pol3_alpha_NTPase_dom"/>
</dbReference>
<keyword evidence="8" id="KW-0239">DNA-directed DNA polymerase</keyword>
<dbReference type="Pfam" id="PF07733">
    <property type="entry name" value="DNA_pol3_alpha"/>
    <property type="match status" value="1"/>
</dbReference>
<comment type="subcellular location">
    <subcellularLocation>
        <location evidence="1">Cytoplasm</location>
    </subcellularLocation>
</comment>
<comment type="catalytic activity">
    <reaction evidence="9">
        <text>DNA(n) + a 2'-deoxyribonucleoside 5'-triphosphate = DNA(n+1) + diphosphate</text>
        <dbReference type="Rhea" id="RHEA:22508"/>
        <dbReference type="Rhea" id="RHEA-COMP:17339"/>
        <dbReference type="Rhea" id="RHEA-COMP:17340"/>
        <dbReference type="ChEBI" id="CHEBI:33019"/>
        <dbReference type="ChEBI" id="CHEBI:61560"/>
        <dbReference type="ChEBI" id="CHEBI:173112"/>
        <dbReference type="EC" id="2.7.7.7"/>
    </reaction>
</comment>
<dbReference type="Gene3D" id="3.20.20.140">
    <property type="entry name" value="Metal-dependent hydrolases"/>
    <property type="match status" value="1"/>
</dbReference>
<evidence type="ECO:0000256" key="5">
    <source>
        <dbReference type="ARBA" id="ARBA00022679"/>
    </source>
</evidence>
<evidence type="ECO:0000256" key="2">
    <source>
        <dbReference type="ARBA" id="ARBA00009496"/>
    </source>
</evidence>